<dbReference type="AlphaFoldDB" id="A0A672FKA7"/>
<name>A0A672FKA7_SALFA</name>
<proteinExistence type="predicted"/>
<reference evidence="3" key="2">
    <citation type="submission" date="2025-08" db="UniProtKB">
        <authorList>
            <consortium name="Ensembl"/>
        </authorList>
    </citation>
    <scope>IDENTIFICATION</scope>
</reference>
<dbReference type="Gene3D" id="1.10.10.10">
    <property type="entry name" value="Winged helix-like DNA-binding domain superfamily/Winged helix DNA-binding domain"/>
    <property type="match status" value="1"/>
</dbReference>
<dbReference type="PROSITE" id="PS51504">
    <property type="entry name" value="H15"/>
    <property type="match status" value="1"/>
</dbReference>
<evidence type="ECO:0000313" key="3">
    <source>
        <dbReference type="Ensembl" id="ENSSFAP00005005085.1"/>
    </source>
</evidence>
<reference evidence="3" key="3">
    <citation type="submission" date="2025-09" db="UniProtKB">
        <authorList>
            <consortium name="Ensembl"/>
        </authorList>
    </citation>
    <scope>IDENTIFICATION</scope>
</reference>
<dbReference type="SMART" id="SM00526">
    <property type="entry name" value="H15"/>
    <property type="match status" value="1"/>
</dbReference>
<dbReference type="InParanoid" id="A0A672FKA7"/>
<gene>
    <name evidence="3" type="primary">LOC115381286</name>
</gene>
<sequence length="182" mass="19483">MLDSGKGVSSQAIQSYIMQTYPSVDPVRLKHLVCNSLKKGLENGTLVRPANSTVPAGATGKFRLGPEANKSKSEDTYPNVKKAPKAAKEKQEPKKGGAVKIKEEAVSEQTTSSKDLSSTKSEDETVPVSKVPAKKPKPKKAADKAADKPSASEKKKVPEKKAAEGVTPLPPKHLGDERRQEN</sequence>
<dbReference type="InterPro" id="IPR005818">
    <property type="entry name" value="Histone_H1/H5_H15"/>
</dbReference>
<dbReference type="InterPro" id="IPR036388">
    <property type="entry name" value="WH-like_DNA-bd_sf"/>
</dbReference>
<keyword evidence="4" id="KW-1185">Reference proteome</keyword>
<reference evidence="3" key="1">
    <citation type="submission" date="2019-06" db="EMBL/GenBank/DDBJ databases">
        <authorList>
            <consortium name="Wellcome Sanger Institute Data Sharing"/>
        </authorList>
    </citation>
    <scope>NUCLEOTIDE SEQUENCE [LARGE SCALE GENOMIC DNA]</scope>
</reference>
<feature type="domain" description="H15" evidence="2">
    <location>
        <begin position="1"/>
        <end position="66"/>
    </location>
</feature>
<evidence type="ECO:0000256" key="1">
    <source>
        <dbReference type="SAM" id="MobiDB-lite"/>
    </source>
</evidence>
<evidence type="ECO:0000259" key="2">
    <source>
        <dbReference type="PROSITE" id="PS51504"/>
    </source>
</evidence>
<evidence type="ECO:0000313" key="4">
    <source>
        <dbReference type="Proteomes" id="UP000472267"/>
    </source>
</evidence>
<accession>A0A672FKA7</accession>
<feature type="compositionally biased region" description="Basic and acidic residues" evidence="1">
    <location>
        <begin position="140"/>
        <end position="163"/>
    </location>
</feature>
<dbReference type="Pfam" id="PF00538">
    <property type="entry name" value="Linker_histone"/>
    <property type="match status" value="1"/>
</dbReference>
<dbReference type="GeneID" id="115381286"/>
<dbReference type="Proteomes" id="UP000472267">
    <property type="component" value="Chromosome 23"/>
</dbReference>
<organism evidence="3 4">
    <name type="scientific">Salarias fasciatus</name>
    <name type="common">Jewelled blenny</name>
    <name type="synonym">Blennius fasciatus</name>
    <dbReference type="NCBI Taxonomy" id="181472"/>
    <lineage>
        <taxon>Eukaryota</taxon>
        <taxon>Metazoa</taxon>
        <taxon>Chordata</taxon>
        <taxon>Craniata</taxon>
        <taxon>Vertebrata</taxon>
        <taxon>Euteleostomi</taxon>
        <taxon>Actinopterygii</taxon>
        <taxon>Neopterygii</taxon>
        <taxon>Teleostei</taxon>
        <taxon>Neoteleostei</taxon>
        <taxon>Acanthomorphata</taxon>
        <taxon>Ovalentaria</taxon>
        <taxon>Blenniimorphae</taxon>
        <taxon>Blenniiformes</taxon>
        <taxon>Blennioidei</taxon>
        <taxon>Blenniidae</taxon>
        <taxon>Salariinae</taxon>
        <taxon>Salarias</taxon>
    </lineage>
</organism>
<feature type="compositionally biased region" description="Basic and acidic residues" evidence="1">
    <location>
        <begin position="173"/>
        <end position="182"/>
    </location>
</feature>
<dbReference type="Ensembl" id="ENSSFAT00005005385.1">
    <property type="protein sequence ID" value="ENSSFAP00005005085.1"/>
    <property type="gene ID" value="ENSSFAG00005003256.1"/>
</dbReference>
<dbReference type="OMA" id="KDEPDSC"/>
<feature type="compositionally biased region" description="Basic and acidic residues" evidence="1">
    <location>
        <begin position="86"/>
        <end position="105"/>
    </location>
</feature>
<dbReference type="InterPro" id="IPR036390">
    <property type="entry name" value="WH_DNA-bd_sf"/>
</dbReference>
<dbReference type="RefSeq" id="XP_029938431.1">
    <property type="nucleotide sequence ID" value="XM_030082571.1"/>
</dbReference>
<protein>
    <submittedName>
        <fullName evidence="3">Protein B4-like</fullName>
    </submittedName>
</protein>
<dbReference type="CDD" id="cd00073">
    <property type="entry name" value="H15"/>
    <property type="match status" value="1"/>
</dbReference>
<dbReference type="SUPFAM" id="SSF46785">
    <property type="entry name" value="Winged helix' DNA-binding domain"/>
    <property type="match status" value="1"/>
</dbReference>
<feature type="region of interest" description="Disordered" evidence="1">
    <location>
        <begin position="47"/>
        <end position="182"/>
    </location>
</feature>
<dbReference type="GO" id="GO:0000786">
    <property type="term" value="C:nucleosome"/>
    <property type="evidence" value="ECO:0007669"/>
    <property type="project" value="InterPro"/>
</dbReference>
<dbReference type="GO" id="GO:0003677">
    <property type="term" value="F:DNA binding"/>
    <property type="evidence" value="ECO:0007669"/>
    <property type="project" value="InterPro"/>
</dbReference>
<dbReference type="OrthoDB" id="1110759at2759"/>
<dbReference type="GO" id="GO:0006334">
    <property type="term" value="P:nucleosome assembly"/>
    <property type="evidence" value="ECO:0007669"/>
    <property type="project" value="InterPro"/>
</dbReference>